<accession>A0A1I5B419</accession>
<protein>
    <recommendedName>
        <fullName evidence="3">WYL domain-containing protein</fullName>
    </recommendedName>
</protein>
<dbReference type="OrthoDB" id="8265777at2"/>
<organism evidence="1 2">
    <name type="scientific">Cohaesibacter marisflavi</name>
    <dbReference type="NCBI Taxonomy" id="655353"/>
    <lineage>
        <taxon>Bacteria</taxon>
        <taxon>Pseudomonadati</taxon>
        <taxon>Pseudomonadota</taxon>
        <taxon>Alphaproteobacteria</taxon>
        <taxon>Hyphomicrobiales</taxon>
        <taxon>Cohaesibacteraceae</taxon>
    </lineage>
</organism>
<dbReference type="Proteomes" id="UP000199236">
    <property type="component" value="Unassembled WGS sequence"/>
</dbReference>
<evidence type="ECO:0000313" key="1">
    <source>
        <dbReference type="EMBL" id="SFN69259.1"/>
    </source>
</evidence>
<dbReference type="RefSeq" id="WP_090068842.1">
    <property type="nucleotide sequence ID" value="NZ_FOVR01000001.1"/>
</dbReference>
<dbReference type="EMBL" id="FOVR01000001">
    <property type="protein sequence ID" value="SFN69259.1"/>
    <property type="molecule type" value="Genomic_DNA"/>
</dbReference>
<sequence>MESKYACEALKNHDVLKINYHGYDRNVEVHAVGKTLRGNELMYVYQTSGGSRTGDLGWKRMKVADAKFVGTINGAAKTPRPDYHHEDTGLHDTVCTL</sequence>
<dbReference type="AlphaFoldDB" id="A0A1I5B419"/>
<evidence type="ECO:0008006" key="3">
    <source>
        <dbReference type="Google" id="ProtNLM"/>
    </source>
</evidence>
<name>A0A1I5B419_9HYPH</name>
<evidence type="ECO:0000313" key="2">
    <source>
        <dbReference type="Proteomes" id="UP000199236"/>
    </source>
</evidence>
<reference evidence="1 2" key="1">
    <citation type="submission" date="2016-10" db="EMBL/GenBank/DDBJ databases">
        <authorList>
            <person name="de Groot N.N."/>
        </authorList>
    </citation>
    <scope>NUCLEOTIDE SEQUENCE [LARGE SCALE GENOMIC DNA]</scope>
    <source>
        <strain evidence="1 2">CGMCC 1.9157</strain>
    </source>
</reference>
<keyword evidence="2" id="KW-1185">Reference proteome</keyword>
<proteinExistence type="predicted"/>
<gene>
    <name evidence="1" type="ORF">SAMN04488056_101705</name>
</gene>
<dbReference type="STRING" id="655353.SAMN04488056_101705"/>